<feature type="domain" description="Helix-turn-helix type 11" evidence="1">
    <location>
        <begin position="6"/>
        <end position="60"/>
    </location>
</feature>
<dbReference type="InterPro" id="IPR026881">
    <property type="entry name" value="WYL_dom"/>
</dbReference>
<evidence type="ECO:0000313" key="4">
    <source>
        <dbReference type="Proteomes" id="UP000037425"/>
    </source>
</evidence>
<comment type="caution">
    <text evidence="3">The sequence shown here is derived from an EMBL/GenBank/DDBJ whole genome shotgun (WGS) entry which is preliminary data.</text>
</comment>
<dbReference type="InterPro" id="IPR051534">
    <property type="entry name" value="CBASS_pafABC_assoc_protein"/>
</dbReference>
<dbReference type="PANTHER" id="PTHR34580:SF3">
    <property type="entry name" value="PROTEIN PAFB"/>
    <property type="match status" value="1"/>
</dbReference>
<name>A0A0L8BRP7_ENSAD</name>
<sequence>MARSDRLFRLLQALRSLPPPVTAARLAEETGVSLRSLYRDIDSLRAAGAVIDGERGFGYRLTEDIALPPQTFTRLEIEALVLGMAEVRHMGEPELARAAEAVLSKITATLPDRLQQQTIHAVSQVHRFEQRSAPDIDVGLLREACWQERAIVIDYVDAEHRHTERRLLPLGIVYLERVLVLLAWCYLRQGYRKFRIDRIASLELMDESFRPRRVPMLREFIAQLNAGAEDATAQYAARR</sequence>
<evidence type="ECO:0000313" key="3">
    <source>
        <dbReference type="EMBL" id="KOF17253.1"/>
    </source>
</evidence>
<dbReference type="AlphaFoldDB" id="A0A0L8BRP7"/>
<gene>
    <name evidence="3" type="ORF">AC244_18830</name>
</gene>
<dbReference type="InterPro" id="IPR036390">
    <property type="entry name" value="WH_DNA-bd_sf"/>
</dbReference>
<proteinExistence type="predicted"/>
<dbReference type="PATRIC" id="fig|106592.7.peg.1569"/>
<dbReference type="RefSeq" id="WP_053250335.1">
    <property type="nucleotide sequence ID" value="NZ_LGAP01000012.1"/>
</dbReference>
<dbReference type="OrthoDB" id="9807255at2"/>
<dbReference type="Pfam" id="PF13280">
    <property type="entry name" value="WYL"/>
    <property type="match status" value="1"/>
</dbReference>
<dbReference type="PANTHER" id="PTHR34580">
    <property type="match status" value="1"/>
</dbReference>
<evidence type="ECO:0000259" key="1">
    <source>
        <dbReference type="Pfam" id="PF08279"/>
    </source>
</evidence>
<dbReference type="EMBL" id="LGAP01000012">
    <property type="protein sequence ID" value="KOF17253.1"/>
    <property type="molecule type" value="Genomic_DNA"/>
</dbReference>
<dbReference type="SUPFAM" id="SSF46785">
    <property type="entry name" value="Winged helix' DNA-binding domain"/>
    <property type="match status" value="1"/>
</dbReference>
<reference evidence="4" key="1">
    <citation type="submission" date="2015-07" db="EMBL/GenBank/DDBJ databases">
        <title>Whole genome sequence of an Ensifer adhaerens strain isolated from a cave pool in the Wind Cave National Park.</title>
        <authorList>
            <person name="Eng W.W.H."/>
            <person name="Gan H.M."/>
            <person name="Barton H.A."/>
            <person name="Savka M.A."/>
        </authorList>
    </citation>
    <scope>NUCLEOTIDE SEQUENCE [LARGE SCALE GENOMIC DNA]</scope>
    <source>
        <strain evidence="4">SD006</strain>
    </source>
</reference>
<dbReference type="Gene3D" id="1.10.10.10">
    <property type="entry name" value="Winged helix-like DNA-binding domain superfamily/Winged helix DNA-binding domain"/>
    <property type="match status" value="1"/>
</dbReference>
<dbReference type="PROSITE" id="PS52050">
    <property type="entry name" value="WYL"/>
    <property type="match status" value="1"/>
</dbReference>
<accession>A0A0L8BRP7</accession>
<feature type="domain" description="WYL" evidence="2">
    <location>
        <begin position="140"/>
        <end position="203"/>
    </location>
</feature>
<protein>
    <submittedName>
        <fullName evidence="3">Transcriptional regulator</fullName>
    </submittedName>
</protein>
<dbReference type="InterPro" id="IPR036388">
    <property type="entry name" value="WH-like_DNA-bd_sf"/>
</dbReference>
<dbReference type="InterPro" id="IPR013196">
    <property type="entry name" value="HTH_11"/>
</dbReference>
<organism evidence="3 4">
    <name type="scientific">Ensifer adhaerens</name>
    <name type="common">Sinorhizobium morelense</name>
    <dbReference type="NCBI Taxonomy" id="106592"/>
    <lineage>
        <taxon>Bacteria</taxon>
        <taxon>Pseudomonadati</taxon>
        <taxon>Pseudomonadota</taxon>
        <taxon>Alphaproteobacteria</taxon>
        <taxon>Hyphomicrobiales</taxon>
        <taxon>Rhizobiaceae</taxon>
        <taxon>Sinorhizobium/Ensifer group</taxon>
        <taxon>Ensifer</taxon>
    </lineage>
</organism>
<evidence type="ECO:0000259" key="2">
    <source>
        <dbReference type="Pfam" id="PF13280"/>
    </source>
</evidence>
<dbReference type="Pfam" id="PF08279">
    <property type="entry name" value="HTH_11"/>
    <property type="match status" value="1"/>
</dbReference>
<dbReference type="Proteomes" id="UP000037425">
    <property type="component" value="Unassembled WGS sequence"/>
</dbReference>